<reference evidence="2 3" key="1">
    <citation type="submission" date="2019-03" db="EMBL/GenBank/DDBJ databases">
        <title>Three New Species of Nocardioides, Nocardioides euryhalodurans sp. nov., Nocardioides seonyuensis sp. nov. and Nocardioides eburneoflavus sp. nov., Iolated from Soil.</title>
        <authorList>
            <person name="Roh S.G."/>
            <person name="Lee C."/>
            <person name="Kim M.-K."/>
            <person name="Kim S.B."/>
        </authorList>
    </citation>
    <scope>NUCLEOTIDE SEQUENCE [LARGE SCALE GENOMIC DNA]</scope>
    <source>
        <strain evidence="2 3">MMS17-SY117</strain>
    </source>
</reference>
<sequence>MRDDHLAWAEVLDQLERDAEMMERLARSDAPEAGFQPAPWEPPAIRGPLPDELLDRAREVQRRQDAARAALTEALAAVRDRQRLSRRPAALPVTPARPAYVDISA</sequence>
<organism evidence="2 3">
    <name type="scientific">Nocardioides euryhalodurans</name>
    <dbReference type="NCBI Taxonomy" id="2518370"/>
    <lineage>
        <taxon>Bacteria</taxon>
        <taxon>Bacillati</taxon>
        <taxon>Actinomycetota</taxon>
        <taxon>Actinomycetes</taxon>
        <taxon>Propionibacteriales</taxon>
        <taxon>Nocardioidaceae</taxon>
        <taxon>Nocardioides</taxon>
    </lineage>
</organism>
<dbReference type="Proteomes" id="UP000294894">
    <property type="component" value="Chromosome"/>
</dbReference>
<dbReference type="AlphaFoldDB" id="A0A4P7GK34"/>
<evidence type="ECO:0008006" key="4">
    <source>
        <dbReference type="Google" id="ProtNLM"/>
    </source>
</evidence>
<keyword evidence="3" id="KW-1185">Reference proteome</keyword>
<dbReference type="KEGG" id="noy:EXE57_08765"/>
<feature type="region of interest" description="Disordered" evidence="1">
    <location>
        <begin position="28"/>
        <end position="47"/>
    </location>
</feature>
<dbReference type="RefSeq" id="WP_135076491.1">
    <property type="nucleotide sequence ID" value="NZ_CP038267.1"/>
</dbReference>
<evidence type="ECO:0000256" key="1">
    <source>
        <dbReference type="SAM" id="MobiDB-lite"/>
    </source>
</evidence>
<gene>
    <name evidence="2" type="ORF">EXE57_08765</name>
</gene>
<dbReference type="EMBL" id="CP038267">
    <property type="protein sequence ID" value="QBR92366.1"/>
    <property type="molecule type" value="Genomic_DNA"/>
</dbReference>
<protein>
    <recommendedName>
        <fullName evidence="4">Flagellar protein FlgN</fullName>
    </recommendedName>
</protein>
<dbReference type="OrthoDB" id="3786371at2"/>
<accession>A0A4P7GK34</accession>
<evidence type="ECO:0000313" key="2">
    <source>
        <dbReference type="EMBL" id="QBR92366.1"/>
    </source>
</evidence>
<proteinExistence type="predicted"/>
<evidence type="ECO:0000313" key="3">
    <source>
        <dbReference type="Proteomes" id="UP000294894"/>
    </source>
</evidence>
<name>A0A4P7GK34_9ACTN</name>